<name>A0A836CAK0_9STRA</name>
<dbReference type="EMBL" id="JAFCMP010000526">
    <property type="protein sequence ID" value="KAG5177311.1"/>
    <property type="molecule type" value="Genomic_DNA"/>
</dbReference>
<organism evidence="1 2">
    <name type="scientific">Tribonema minus</name>
    <dbReference type="NCBI Taxonomy" id="303371"/>
    <lineage>
        <taxon>Eukaryota</taxon>
        <taxon>Sar</taxon>
        <taxon>Stramenopiles</taxon>
        <taxon>Ochrophyta</taxon>
        <taxon>PX clade</taxon>
        <taxon>Xanthophyceae</taxon>
        <taxon>Tribonematales</taxon>
        <taxon>Tribonemataceae</taxon>
        <taxon>Tribonema</taxon>
    </lineage>
</organism>
<dbReference type="GO" id="GO:0006357">
    <property type="term" value="P:regulation of transcription by RNA polymerase II"/>
    <property type="evidence" value="ECO:0007669"/>
    <property type="project" value="InterPro"/>
</dbReference>
<evidence type="ECO:0000313" key="2">
    <source>
        <dbReference type="Proteomes" id="UP000664859"/>
    </source>
</evidence>
<sequence length="266" mass="29468">MLKMDACAMIRHIGRAMRYGERAMLSAFHFFHHFHWVSLDAGQMWPATDLPAVCLACLHLAGKAEDTAFRIDYLMDIADQMKMALPPYGAGTGRGGGSSADILAAGRAPSRADVVRYEYRILETRRFNTNVQHPSRRLPEALARARVPAALRDVVPGVFQTRAYTDCDLCLQEDYRAVIAAAIVYMALVQRRGGGGGGGARAWALPENFFEQLGVPWAKVADFVALMVQTVKDVRLREPVQTLLKIPVRVVHRKSASARKRSESTT</sequence>
<proteinExistence type="predicted"/>
<evidence type="ECO:0000313" key="1">
    <source>
        <dbReference type="EMBL" id="KAG5177311.1"/>
    </source>
</evidence>
<keyword evidence="2" id="KW-1185">Reference proteome</keyword>
<comment type="caution">
    <text evidence="1">The sequence shown here is derived from an EMBL/GenBank/DDBJ whole genome shotgun (WGS) entry which is preliminary data.</text>
</comment>
<evidence type="ECO:0008006" key="3">
    <source>
        <dbReference type="Google" id="ProtNLM"/>
    </source>
</evidence>
<dbReference type="GO" id="GO:0016538">
    <property type="term" value="F:cyclin-dependent protein serine/threonine kinase regulator activity"/>
    <property type="evidence" value="ECO:0007669"/>
    <property type="project" value="InterPro"/>
</dbReference>
<dbReference type="SUPFAM" id="SSF47954">
    <property type="entry name" value="Cyclin-like"/>
    <property type="match status" value="1"/>
</dbReference>
<protein>
    <recommendedName>
        <fullName evidence="3">Cyclin N-terminal domain-containing protein</fullName>
    </recommendedName>
</protein>
<dbReference type="InterPro" id="IPR043198">
    <property type="entry name" value="Cyclin/Ssn8"/>
</dbReference>
<dbReference type="Proteomes" id="UP000664859">
    <property type="component" value="Unassembled WGS sequence"/>
</dbReference>
<dbReference type="AlphaFoldDB" id="A0A836CAK0"/>
<dbReference type="Gene3D" id="1.10.472.10">
    <property type="entry name" value="Cyclin-like"/>
    <property type="match status" value="1"/>
</dbReference>
<accession>A0A836CAK0</accession>
<gene>
    <name evidence="1" type="ORF">JKP88DRAFT_202432</name>
</gene>
<dbReference type="InterPro" id="IPR036915">
    <property type="entry name" value="Cyclin-like_sf"/>
</dbReference>
<reference evidence="1" key="1">
    <citation type="submission" date="2021-02" db="EMBL/GenBank/DDBJ databases">
        <title>First Annotated Genome of the Yellow-green Alga Tribonema minus.</title>
        <authorList>
            <person name="Mahan K.M."/>
        </authorList>
    </citation>
    <scope>NUCLEOTIDE SEQUENCE</scope>
    <source>
        <strain evidence="1">UTEX B ZZ1240</strain>
    </source>
</reference>
<dbReference type="PANTHER" id="PTHR10026">
    <property type="entry name" value="CYCLIN"/>
    <property type="match status" value="1"/>
</dbReference>